<dbReference type="GO" id="GO:0008170">
    <property type="term" value="F:N-methyltransferase activity"/>
    <property type="evidence" value="ECO:0007669"/>
    <property type="project" value="InterPro"/>
</dbReference>
<dbReference type="Gene3D" id="3.40.50.150">
    <property type="entry name" value="Vaccinia Virus protein VP39"/>
    <property type="match status" value="1"/>
</dbReference>
<dbReference type="RefSeq" id="WP_354636192.1">
    <property type="nucleotide sequence ID" value="NZ_CP159837.1"/>
</dbReference>
<dbReference type="PANTHER" id="PTHR33841">
    <property type="entry name" value="DNA METHYLTRANSFERASE YEEA-RELATED"/>
    <property type="match status" value="1"/>
</dbReference>
<dbReference type="PANTHER" id="PTHR33841:SF5">
    <property type="entry name" value="DNA METHYLASE (MODIFICATION METHYLASE) (METHYLTRANSFERASE)-RELATED"/>
    <property type="match status" value="1"/>
</dbReference>
<organism evidence="5">
    <name type="scientific">Planktothricoides raciborskii GIHE-MW2</name>
    <dbReference type="NCBI Taxonomy" id="2792601"/>
    <lineage>
        <taxon>Bacteria</taxon>
        <taxon>Bacillati</taxon>
        <taxon>Cyanobacteriota</taxon>
        <taxon>Cyanophyceae</taxon>
        <taxon>Oscillatoriophycideae</taxon>
        <taxon>Oscillatoriales</taxon>
        <taxon>Oscillatoriaceae</taxon>
        <taxon>Planktothricoides</taxon>
    </lineage>
</organism>
<evidence type="ECO:0000259" key="4">
    <source>
        <dbReference type="Pfam" id="PF02384"/>
    </source>
</evidence>
<proteinExistence type="predicted"/>
<dbReference type="InterPro" id="IPR029063">
    <property type="entry name" value="SAM-dependent_MTases_sf"/>
</dbReference>
<dbReference type="InterPro" id="IPR003356">
    <property type="entry name" value="DNA_methylase_A-5"/>
</dbReference>
<dbReference type="EMBL" id="CP159837">
    <property type="protein sequence ID" value="XCM39519.1"/>
    <property type="molecule type" value="Genomic_DNA"/>
</dbReference>
<evidence type="ECO:0000256" key="3">
    <source>
        <dbReference type="ARBA" id="ARBA00022691"/>
    </source>
</evidence>
<dbReference type="GO" id="GO:0032259">
    <property type="term" value="P:methylation"/>
    <property type="evidence" value="ECO:0007669"/>
    <property type="project" value="UniProtKB-KW"/>
</dbReference>
<name>A0AAU8JNA5_9CYAN</name>
<accession>A0AAU8JNA5</accession>
<dbReference type="AlphaFoldDB" id="A0AAU8JNA5"/>
<gene>
    <name evidence="5" type="ORF">ABWT76_002457</name>
</gene>
<keyword evidence="2" id="KW-0808">Transferase</keyword>
<protein>
    <submittedName>
        <fullName evidence="5">N-6 DNA methylase</fullName>
    </submittedName>
</protein>
<feature type="domain" description="DNA methylase adenine-specific" evidence="4">
    <location>
        <begin position="108"/>
        <end position="238"/>
    </location>
</feature>
<dbReference type="SUPFAM" id="SSF53335">
    <property type="entry name" value="S-adenosyl-L-methionine-dependent methyltransferases"/>
    <property type="match status" value="1"/>
</dbReference>
<evidence type="ECO:0000256" key="2">
    <source>
        <dbReference type="ARBA" id="ARBA00022679"/>
    </source>
</evidence>
<evidence type="ECO:0000313" key="5">
    <source>
        <dbReference type="EMBL" id="XCM39519.1"/>
    </source>
</evidence>
<keyword evidence="1 5" id="KW-0489">Methyltransferase</keyword>
<dbReference type="InterPro" id="IPR050953">
    <property type="entry name" value="N4_N6_ade-DNA_methylase"/>
</dbReference>
<dbReference type="PRINTS" id="PR00507">
    <property type="entry name" value="N12N6MTFRASE"/>
</dbReference>
<dbReference type="GO" id="GO:0003677">
    <property type="term" value="F:DNA binding"/>
    <property type="evidence" value="ECO:0007669"/>
    <property type="project" value="InterPro"/>
</dbReference>
<sequence>MGRHPKIIQTKTGIDRRETGYYSTPAFISEFIAWAITNLNPTGSYALDPCVGRGEMAIPLMKRGVFVDGMDILSFNLPETINFHPQDFLEYYINQKNHCILNQKIGLNYDFYIANPPYNCHEVDYIRQNKSKLLSFFSDVGVHNMYSIFISALIDFAKNGALIGMITLDSFLTAKAHTELRQKIINNCAIHYLILCPNDLFLAQGADVRTCIMILQKGSEYQKQVKIANRPLNMQKLATTLEAKKFVTAPLEQILLSGKSDRYEFAIAMTDEIQGLFSYPRLGTLFPCVTGISTGCDREYLSKQKKPGFNIPFYKNPGKSRFFTHPNAYLADNFLSIAQKVPNFMVRNQDLLYRPGITCSSMGIPFSACYLPANSTYGVNANIITSDRDTWWLIAYLNSHLVTFMVRGILNRSNMITSGYVGRIPIPEISVKGKEKLQRFAQEAYEKKVSSQAAMQYIFAVNQVIYQELSLSAETISIITNFSENILQAI</sequence>
<keyword evidence="3" id="KW-0949">S-adenosyl-L-methionine</keyword>
<dbReference type="REBASE" id="844925">
    <property type="entry name" value="M.Pra2ORF2457P"/>
</dbReference>
<reference evidence="5" key="1">
    <citation type="submission" date="2024-07" db="EMBL/GenBank/DDBJ databases">
        <authorList>
            <person name="Kim Y.J."/>
            <person name="Jeong J.Y."/>
        </authorList>
    </citation>
    <scope>NUCLEOTIDE SEQUENCE</scope>
    <source>
        <strain evidence="5">GIHE-MW2</strain>
    </source>
</reference>
<evidence type="ECO:0000256" key="1">
    <source>
        <dbReference type="ARBA" id="ARBA00022603"/>
    </source>
</evidence>
<dbReference type="Pfam" id="PF02384">
    <property type="entry name" value="N6_Mtase"/>
    <property type="match status" value="1"/>
</dbReference>